<protein>
    <submittedName>
        <fullName evidence="6">TetR family transcriptional regulator</fullName>
    </submittedName>
</protein>
<comment type="caution">
    <text evidence="6">The sequence shown here is derived from an EMBL/GenBank/DDBJ whole genome shotgun (WGS) entry which is preliminary data.</text>
</comment>
<dbReference type="InterPro" id="IPR009057">
    <property type="entry name" value="Homeodomain-like_sf"/>
</dbReference>
<dbReference type="EMBL" id="BOOJ01000091">
    <property type="protein sequence ID" value="GIH97655.1"/>
    <property type="molecule type" value="Genomic_DNA"/>
</dbReference>
<reference evidence="6 7" key="1">
    <citation type="submission" date="2021-01" db="EMBL/GenBank/DDBJ databases">
        <title>Whole genome shotgun sequence of Planobispora siamensis NBRC 107568.</title>
        <authorList>
            <person name="Komaki H."/>
            <person name="Tamura T."/>
        </authorList>
    </citation>
    <scope>NUCLEOTIDE SEQUENCE [LARGE SCALE GENOMIC DNA]</scope>
    <source>
        <strain evidence="6 7">NBRC 107568</strain>
    </source>
</reference>
<dbReference type="InterPro" id="IPR011075">
    <property type="entry name" value="TetR_C"/>
</dbReference>
<sequence length="225" mass="24629">MRIVLIEPGVRYGCSMPAEKSSRAAGRRTGGRVRSADARDAVMRATVELLEEAGYGGVTVEGVAARSEVAKSTVYRWWPSKAALVVDAYLQATADRMPDPDSGDLAADLTDFVTALYQVIHHPVRVKALTGLMAEAQLDPGFAESFRVFTAQRQAALAQIFLRAVDRGRLPRDLDLDYATDLVFGPFWYRLLLGHRPLDPAQARDHVATLLRGLLQPAGDPARQD</sequence>
<feature type="domain" description="HTH tetR-type" evidence="5">
    <location>
        <begin position="36"/>
        <end position="96"/>
    </location>
</feature>
<dbReference type="Gene3D" id="1.10.10.60">
    <property type="entry name" value="Homeodomain-like"/>
    <property type="match status" value="1"/>
</dbReference>
<dbReference type="AlphaFoldDB" id="A0A8J3WQ43"/>
<accession>A0A8J3WQ43</accession>
<evidence type="ECO:0000259" key="5">
    <source>
        <dbReference type="PROSITE" id="PS50977"/>
    </source>
</evidence>
<evidence type="ECO:0000313" key="6">
    <source>
        <dbReference type="EMBL" id="GIH97655.1"/>
    </source>
</evidence>
<dbReference type="Pfam" id="PF16859">
    <property type="entry name" value="TetR_C_11"/>
    <property type="match status" value="1"/>
</dbReference>
<name>A0A8J3WQ43_9ACTN</name>
<keyword evidence="1" id="KW-0805">Transcription regulation</keyword>
<gene>
    <name evidence="6" type="ORF">Psi01_82850</name>
</gene>
<dbReference type="InterPro" id="IPR036271">
    <property type="entry name" value="Tet_transcr_reg_TetR-rel_C_sf"/>
</dbReference>
<dbReference type="GO" id="GO:0000976">
    <property type="term" value="F:transcription cis-regulatory region binding"/>
    <property type="evidence" value="ECO:0007669"/>
    <property type="project" value="TreeGrafter"/>
</dbReference>
<dbReference type="Pfam" id="PF00440">
    <property type="entry name" value="TetR_N"/>
    <property type="match status" value="1"/>
</dbReference>
<keyword evidence="7" id="KW-1185">Reference proteome</keyword>
<feature type="DNA-binding region" description="H-T-H motif" evidence="4">
    <location>
        <begin position="59"/>
        <end position="78"/>
    </location>
</feature>
<dbReference type="PANTHER" id="PTHR30055:SF148">
    <property type="entry name" value="TETR-FAMILY TRANSCRIPTIONAL REGULATOR"/>
    <property type="match status" value="1"/>
</dbReference>
<dbReference type="Gene3D" id="1.10.357.10">
    <property type="entry name" value="Tetracycline Repressor, domain 2"/>
    <property type="match status" value="1"/>
</dbReference>
<dbReference type="SUPFAM" id="SSF46689">
    <property type="entry name" value="Homeodomain-like"/>
    <property type="match status" value="1"/>
</dbReference>
<keyword evidence="3" id="KW-0804">Transcription</keyword>
<evidence type="ECO:0000256" key="2">
    <source>
        <dbReference type="ARBA" id="ARBA00023125"/>
    </source>
</evidence>
<dbReference type="Proteomes" id="UP000619788">
    <property type="component" value="Unassembled WGS sequence"/>
</dbReference>
<evidence type="ECO:0000256" key="4">
    <source>
        <dbReference type="PROSITE-ProRule" id="PRU00335"/>
    </source>
</evidence>
<dbReference type="GO" id="GO:0003700">
    <property type="term" value="F:DNA-binding transcription factor activity"/>
    <property type="evidence" value="ECO:0007669"/>
    <property type="project" value="TreeGrafter"/>
</dbReference>
<evidence type="ECO:0000256" key="3">
    <source>
        <dbReference type="ARBA" id="ARBA00023163"/>
    </source>
</evidence>
<proteinExistence type="predicted"/>
<dbReference type="InterPro" id="IPR001647">
    <property type="entry name" value="HTH_TetR"/>
</dbReference>
<dbReference type="InterPro" id="IPR050109">
    <property type="entry name" value="HTH-type_TetR-like_transc_reg"/>
</dbReference>
<organism evidence="6 7">
    <name type="scientific">Planobispora siamensis</name>
    <dbReference type="NCBI Taxonomy" id="936338"/>
    <lineage>
        <taxon>Bacteria</taxon>
        <taxon>Bacillati</taxon>
        <taxon>Actinomycetota</taxon>
        <taxon>Actinomycetes</taxon>
        <taxon>Streptosporangiales</taxon>
        <taxon>Streptosporangiaceae</taxon>
        <taxon>Planobispora</taxon>
    </lineage>
</organism>
<dbReference type="PRINTS" id="PR00455">
    <property type="entry name" value="HTHTETR"/>
</dbReference>
<dbReference type="SUPFAM" id="SSF48498">
    <property type="entry name" value="Tetracyclin repressor-like, C-terminal domain"/>
    <property type="match status" value="1"/>
</dbReference>
<keyword evidence="2 4" id="KW-0238">DNA-binding</keyword>
<dbReference type="PANTHER" id="PTHR30055">
    <property type="entry name" value="HTH-TYPE TRANSCRIPTIONAL REGULATOR RUTR"/>
    <property type="match status" value="1"/>
</dbReference>
<evidence type="ECO:0000256" key="1">
    <source>
        <dbReference type="ARBA" id="ARBA00023015"/>
    </source>
</evidence>
<evidence type="ECO:0000313" key="7">
    <source>
        <dbReference type="Proteomes" id="UP000619788"/>
    </source>
</evidence>
<dbReference type="PROSITE" id="PS50977">
    <property type="entry name" value="HTH_TETR_2"/>
    <property type="match status" value="1"/>
</dbReference>